<evidence type="ECO:0000256" key="8">
    <source>
        <dbReference type="ARBA" id="ARBA00049244"/>
    </source>
</evidence>
<dbReference type="GO" id="GO:0003677">
    <property type="term" value="F:DNA binding"/>
    <property type="evidence" value="ECO:0007669"/>
    <property type="project" value="UniProtKB-KW"/>
</dbReference>
<reference evidence="10" key="1">
    <citation type="journal article" date="2015" name="Nature">
        <title>Complex archaea that bridge the gap between prokaryotes and eukaryotes.</title>
        <authorList>
            <person name="Spang A."/>
            <person name="Saw J.H."/>
            <person name="Jorgensen S.L."/>
            <person name="Zaremba-Niedzwiedzka K."/>
            <person name="Martijn J."/>
            <person name="Lind A.E."/>
            <person name="van Eijk R."/>
            <person name="Schleper C."/>
            <person name="Guy L."/>
            <person name="Ettema T.J."/>
        </authorList>
    </citation>
    <scope>NUCLEOTIDE SEQUENCE</scope>
</reference>
<evidence type="ECO:0000313" key="10">
    <source>
        <dbReference type="EMBL" id="KKN09372.1"/>
    </source>
</evidence>
<dbReference type="GO" id="GO:0006260">
    <property type="term" value="P:DNA replication"/>
    <property type="evidence" value="ECO:0007669"/>
    <property type="project" value="UniProtKB-KW"/>
</dbReference>
<dbReference type="InterPro" id="IPR036397">
    <property type="entry name" value="RNaseH_sf"/>
</dbReference>
<organism evidence="10">
    <name type="scientific">marine sediment metagenome</name>
    <dbReference type="NCBI Taxonomy" id="412755"/>
    <lineage>
        <taxon>unclassified sequences</taxon>
        <taxon>metagenomes</taxon>
        <taxon>ecological metagenomes</taxon>
    </lineage>
</organism>
<dbReference type="InterPro" id="IPR012337">
    <property type="entry name" value="RNaseH-like_sf"/>
</dbReference>
<dbReference type="Gene3D" id="3.30.420.10">
    <property type="entry name" value="Ribonuclease H-like superfamily/Ribonuclease H"/>
    <property type="match status" value="1"/>
</dbReference>
<dbReference type="Gene3D" id="1.10.287.690">
    <property type="entry name" value="Helix hairpin bin"/>
    <property type="match status" value="1"/>
</dbReference>
<keyword evidence="3" id="KW-0808">Transferase</keyword>
<dbReference type="SUPFAM" id="SSF53098">
    <property type="entry name" value="Ribonuclease H-like"/>
    <property type="match status" value="1"/>
</dbReference>
<feature type="domain" description="DNA-directed DNA polymerase family B mitochondria/virus" evidence="9">
    <location>
        <begin position="171"/>
        <end position="403"/>
    </location>
</feature>
<dbReference type="EMBL" id="LAZR01004355">
    <property type="protein sequence ID" value="KKN09372.1"/>
    <property type="molecule type" value="Genomic_DNA"/>
</dbReference>
<dbReference type="PANTHER" id="PTHR33568:SF3">
    <property type="entry name" value="DNA-DIRECTED DNA POLYMERASE"/>
    <property type="match status" value="1"/>
</dbReference>
<dbReference type="InterPro" id="IPR017964">
    <property type="entry name" value="DNA-dir_DNA_pol_B_CS"/>
</dbReference>
<evidence type="ECO:0000259" key="9">
    <source>
        <dbReference type="Pfam" id="PF03175"/>
    </source>
</evidence>
<comment type="caution">
    <text evidence="10">The sequence shown here is derived from an EMBL/GenBank/DDBJ whole genome shotgun (WGS) entry which is preliminary data.</text>
</comment>
<sequence>MSSLDRKPHTLKREMTLTIPRHFVFFDTETKPFTLPDNSIRQDFHLGWACYYRRAYKDHVERMEWFYWDDISKFWEWLFTHTAPKQKLWVIARNVVFDFTVCKGWQYLKAAGYTNKFFHNNGCSAIVTVKRKTRTIVFLDSMNWFPESLAKTGERIGIAKMSIDFETCTDKELAVYCRNDTLIEFENFKIFIQFMLDNMVGRLCYTRASTAMAAYLFRHYHVPIFIHNNAEAIDLERRSYKGGRCECFALGDFSGNTYRVVDVNSLYPFVMCNNLFPTKYVKLHRKISPEQLTEQLTKYAIVARVLIKTDEPVYAIKRGRTIFPIGTFDTTLCTPELQYAVERGHVLKVFDAVTYEQANIFSSYVNTMYALRMKCKASGDRAYEQLVKYLMNSLYGKFGQKAEDWVKIGTCPNEPDREELIFNKPPKRVTRLRYLLGELFELQGWGEGYNSFPAIAAHVTAYARLYLWELMQACGFGNFLYCDTDSLIVTQTGFDNLQPYLDDTELGKLKLEQTIDKLIIRGLKDYTTNYKTVIKGIRKKHTREADGGYTQEQWPSFRGLFKGKDVNTFTVKHVTKHLTREYTKGTVTETGVVKPFILTPT</sequence>
<dbReference type="InterPro" id="IPR023211">
    <property type="entry name" value="DNA_pol_palm_dom_sf"/>
</dbReference>
<dbReference type="GO" id="GO:0003887">
    <property type="term" value="F:DNA-directed DNA polymerase activity"/>
    <property type="evidence" value="ECO:0007669"/>
    <property type="project" value="UniProtKB-KW"/>
</dbReference>
<dbReference type="InterPro" id="IPR043502">
    <property type="entry name" value="DNA/RNA_pol_sf"/>
</dbReference>
<protein>
    <recommendedName>
        <fullName evidence="2">DNA-directed DNA polymerase</fullName>
        <ecNumber evidence="2">2.7.7.7</ecNumber>
    </recommendedName>
</protein>
<proteinExistence type="inferred from homology"/>
<keyword evidence="6" id="KW-0239">DNA-directed DNA polymerase</keyword>
<evidence type="ECO:0000256" key="7">
    <source>
        <dbReference type="ARBA" id="ARBA00023125"/>
    </source>
</evidence>
<accession>A0A0F9NBR8</accession>
<dbReference type="GO" id="GO:0000166">
    <property type="term" value="F:nucleotide binding"/>
    <property type="evidence" value="ECO:0007669"/>
    <property type="project" value="InterPro"/>
</dbReference>
<evidence type="ECO:0000256" key="6">
    <source>
        <dbReference type="ARBA" id="ARBA00022932"/>
    </source>
</evidence>
<evidence type="ECO:0000256" key="3">
    <source>
        <dbReference type="ARBA" id="ARBA00022679"/>
    </source>
</evidence>
<dbReference type="SUPFAM" id="SSF56672">
    <property type="entry name" value="DNA/RNA polymerases"/>
    <property type="match status" value="1"/>
</dbReference>
<dbReference type="PROSITE" id="PS00116">
    <property type="entry name" value="DNA_POLYMERASE_B"/>
    <property type="match status" value="1"/>
</dbReference>
<comment type="catalytic activity">
    <reaction evidence="8">
        <text>DNA(n) + a 2'-deoxyribonucleoside 5'-triphosphate = DNA(n+1) + diphosphate</text>
        <dbReference type="Rhea" id="RHEA:22508"/>
        <dbReference type="Rhea" id="RHEA-COMP:17339"/>
        <dbReference type="Rhea" id="RHEA-COMP:17340"/>
        <dbReference type="ChEBI" id="CHEBI:33019"/>
        <dbReference type="ChEBI" id="CHEBI:61560"/>
        <dbReference type="ChEBI" id="CHEBI:173112"/>
        <dbReference type="EC" id="2.7.7.7"/>
    </reaction>
</comment>
<evidence type="ECO:0000256" key="2">
    <source>
        <dbReference type="ARBA" id="ARBA00012417"/>
    </source>
</evidence>
<dbReference type="InterPro" id="IPR006172">
    <property type="entry name" value="DNA-dir_DNA_pol_B"/>
</dbReference>
<keyword evidence="5" id="KW-0235">DNA replication</keyword>
<evidence type="ECO:0000256" key="5">
    <source>
        <dbReference type="ARBA" id="ARBA00022705"/>
    </source>
</evidence>
<dbReference type="AlphaFoldDB" id="A0A0F9NBR8"/>
<comment type="similarity">
    <text evidence="1">Belongs to the DNA polymerase type-B family.</text>
</comment>
<dbReference type="InterPro" id="IPR004868">
    <property type="entry name" value="DNA-dir_DNA_pol_B_mt/vir"/>
</dbReference>
<keyword evidence="4" id="KW-0548">Nucleotidyltransferase</keyword>
<keyword evidence="7" id="KW-0238">DNA-binding</keyword>
<dbReference type="PANTHER" id="PTHR33568">
    <property type="entry name" value="DNA POLYMERASE"/>
    <property type="match status" value="1"/>
</dbReference>
<dbReference type="Gene3D" id="3.90.1600.10">
    <property type="entry name" value="Palm domain of DNA polymerase"/>
    <property type="match status" value="2"/>
</dbReference>
<dbReference type="PRINTS" id="PR00106">
    <property type="entry name" value="DNAPOLB"/>
</dbReference>
<gene>
    <name evidence="10" type="ORF">LCGC14_1047230</name>
</gene>
<dbReference type="EC" id="2.7.7.7" evidence="2"/>
<dbReference type="Pfam" id="PF03175">
    <property type="entry name" value="DNA_pol_B_2"/>
    <property type="match status" value="1"/>
</dbReference>
<evidence type="ECO:0000256" key="4">
    <source>
        <dbReference type="ARBA" id="ARBA00022695"/>
    </source>
</evidence>
<name>A0A0F9NBR8_9ZZZZ</name>
<evidence type="ECO:0000256" key="1">
    <source>
        <dbReference type="ARBA" id="ARBA00005755"/>
    </source>
</evidence>